<sequence length="234" mass="26870">MASQHPSSWSQQLLWVEYAHNTLTCSATGLFPFQCAYGFQPPLFPDLEEEVSCPSVQAFIRRCRRTWTQARAALLRSSDQYTEAANRCRSQAPTYWVGQRVWLSTQDLPLREESKKLAPKFIGPFEIQRIINPVAIRLKLPRPMRVHPNFHVSRIKLSQVWLQGAEQEVSSILSSAQRKSRPPHGPGHSDSASSWFSANEDTPMFRRRIFMVFKVCWRKILQYSSSSPLSCSTI</sequence>
<organism evidence="1 2">
    <name type="scientific">Scortum barcoo</name>
    <name type="common">barcoo grunter</name>
    <dbReference type="NCBI Taxonomy" id="214431"/>
    <lineage>
        <taxon>Eukaryota</taxon>
        <taxon>Metazoa</taxon>
        <taxon>Chordata</taxon>
        <taxon>Craniata</taxon>
        <taxon>Vertebrata</taxon>
        <taxon>Euteleostomi</taxon>
        <taxon>Actinopterygii</taxon>
        <taxon>Neopterygii</taxon>
        <taxon>Teleostei</taxon>
        <taxon>Neoteleostei</taxon>
        <taxon>Acanthomorphata</taxon>
        <taxon>Eupercaria</taxon>
        <taxon>Centrarchiformes</taxon>
        <taxon>Terapontoidei</taxon>
        <taxon>Terapontidae</taxon>
        <taxon>Scortum</taxon>
    </lineage>
</organism>
<protein>
    <submittedName>
        <fullName evidence="1">Uncharacterized protein</fullName>
    </submittedName>
</protein>
<reference evidence="1" key="1">
    <citation type="submission" date="2022-04" db="EMBL/GenBank/DDBJ databases">
        <title>Jade perch genome.</title>
        <authorList>
            <person name="Chao B."/>
        </authorList>
    </citation>
    <scope>NUCLEOTIDE SEQUENCE</scope>
    <source>
        <strain evidence="1">CB-2022</strain>
    </source>
</reference>
<keyword evidence="2" id="KW-1185">Reference proteome</keyword>
<name>A0ACB8VDW2_9TELE</name>
<dbReference type="Proteomes" id="UP000831701">
    <property type="component" value="Chromosome 22"/>
</dbReference>
<gene>
    <name evidence="1" type="ORF">L3Q82_004863</name>
</gene>
<evidence type="ECO:0000313" key="1">
    <source>
        <dbReference type="EMBL" id="KAI3353855.1"/>
    </source>
</evidence>
<comment type="caution">
    <text evidence="1">The sequence shown here is derived from an EMBL/GenBank/DDBJ whole genome shotgun (WGS) entry which is preliminary data.</text>
</comment>
<evidence type="ECO:0000313" key="2">
    <source>
        <dbReference type="Proteomes" id="UP000831701"/>
    </source>
</evidence>
<dbReference type="EMBL" id="CM041552">
    <property type="protein sequence ID" value="KAI3353855.1"/>
    <property type="molecule type" value="Genomic_DNA"/>
</dbReference>
<accession>A0ACB8VDW2</accession>
<proteinExistence type="predicted"/>